<dbReference type="eggNOG" id="KOG1634">
    <property type="taxonomic scope" value="Eukaryota"/>
</dbReference>
<dbReference type="Gene3D" id="1.10.472.30">
    <property type="entry name" value="Transcription elongation factor S-II, central domain"/>
    <property type="match status" value="1"/>
</dbReference>
<dbReference type="Gene3D" id="3.30.40.10">
    <property type="entry name" value="Zinc/RING finger domain, C3HC4 (zinc finger)"/>
    <property type="match status" value="1"/>
</dbReference>
<organism>
    <name type="scientific">Pediculus humanus subsp. corporis</name>
    <name type="common">Body louse</name>
    <dbReference type="NCBI Taxonomy" id="121224"/>
    <lineage>
        <taxon>Eukaryota</taxon>
        <taxon>Metazoa</taxon>
        <taxon>Ecdysozoa</taxon>
        <taxon>Arthropoda</taxon>
        <taxon>Hexapoda</taxon>
        <taxon>Insecta</taxon>
        <taxon>Pterygota</taxon>
        <taxon>Neoptera</taxon>
        <taxon>Paraneoptera</taxon>
        <taxon>Psocodea</taxon>
        <taxon>Troctomorpha</taxon>
        <taxon>Phthiraptera</taxon>
        <taxon>Anoplura</taxon>
        <taxon>Pediculidae</taxon>
        <taxon>Pediculus</taxon>
    </lineage>
</organism>
<feature type="compositionally biased region" description="Basic and acidic residues" evidence="9">
    <location>
        <begin position="1377"/>
        <end position="1406"/>
    </location>
</feature>
<evidence type="ECO:0000313" key="14">
    <source>
        <dbReference type="Proteomes" id="UP000009046"/>
    </source>
</evidence>
<evidence type="ECO:0000259" key="11">
    <source>
        <dbReference type="PROSITE" id="PS51321"/>
    </source>
</evidence>
<keyword evidence="2" id="KW-0479">Metal-binding</keyword>
<dbReference type="HOGENOM" id="CLU_228894_0_0_1"/>
<feature type="region of interest" description="Disordered" evidence="9">
    <location>
        <begin position="1290"/>
        <end position="1457"/>
    </location>
</feature>
<dbReference type="InterPro" id="IPR036575">
    <property type="entry name" value="TFIIS_cen_dom_sf"/>
</dbReference>
<dbReference type="GO" id="GO:0008270">
    <property type="term" value="F:zinc ion binding"/>
    <property type="evidence" value="ECO:0007669"/>
    <property type="project" value="UniProtKB-KW"/>
</dbReference>
<feature type="region of interest" description="Disordered" evidence="9">
    <location>
        <begin position="1926"/>
        <end position="1945"/>
    </location>
</feature>
<dbReference type="CDD" id="cd15552">
    <property type="entry name" value="PHD_PHF3_like"/>
    <property type="match status" value="1"/>
</dbReference>
<feature type="region of interest" description="Disordered" evidence="9">
    <location>
        <begin position="427"/>
        <end position="515"/>
    </location>
</feature>
<dbReference type="InterPro" id="IPR011011">
    <property type="entry name" value="Znf_FYVE_PHD"/>
</dbReference>
<dbReference type="InterPro" id="IPR019787">
    <property type="entry name" value="Znf_PHD-finger"/>
</dbReference>
<feature type="region of interest" description="Disordered" evidence="9">
    <location>
        <begin position="354"/>
        <end position="405"/>
    </location>
</feature>
<feature type="compositionally biased region" description="Acidic residues" evidence="9">
    <location>
        <begin position="1681"/>
        <end position="1702"/>
    </location>
</feature>
<evidence type="ECO:0000256" key="3">
    <source>
        <dbReference type="ARBA" id="ARBA00022771"/>
    </source>
</evidence>
<dbReference type="Pfam" id="PF07533">
    <property type="entry name" value="BRK"/>
    <property type="match status" value="1"/>
</dbReference>
<feature type="compositionally biased region" description="Acidic residues" evidence="9">
    <location>
        <begin position="255"/>
        <end position="285"/>
    </location>
</feature>
<feature type="compositionally biased region" description="Low complexity" evidence="9">
    <location>
        <begin position="1058"/>
        <end position="1072"/>
    </location>
</feature>
<dbReference type="SMART" id="SM00249">
    <property type="entry name" value="PHD"/>
    <property type="match status" value="1"/>
</dbReference>
<dbReference type="EMBL" id="AAZO01007550">
    <property type="status" value="NOT_ANNOTATED_CDS"/>
    <property type="molecule type" value="Genomic_DNA"/>
</dbReference>
<feature type="compositionally biased region" description="Basic and acidic residues" evidence="9">
    <location>
        <begin position="1929"/>
        <end position="1938"/>
    </location>
</feature>
<dbReference type="Gene3D" id="3.40.5.120">
    <property type="match status" value="1"/>
</dbReference>
<keyword evidence="4" id="KW-0862">Zinc</keyword>
<feature type="region of interest" description="Disordered" evidence="9">
    <location>
        <begin position="1796"/>
        <end position="1817"/>
    </location>
</feature>
<dbReference type="GO" id="GO:0005634">
    <property type="term" value="C:nucleus"/>
    <property type="evidence" value="ECO:0007669"/>
    <property type="project" value="UniProtKB-SubCell"/>
</dbReference>
<keyword evidence="6" id="KW-0804">Transcription</keyword>
<dbReference type="InterPro" id="IPR012921">
    <property type="entry name" value="SPOC_C"/>
</dbReference>
<dbReference type="InterPro" id="IPR003618">
    <property type="entry name" value="TFIIS_cen_dom"/>
</dbReference>
<feature type="compositionally biased region" description="Basic and acidic residues" evidence="9">
    <location>
        <begin position="1097"/>
        <end position="1123"/>
    </location>
</feature>
<dbReference type="PANTHER" id="PTHR11477">
    <property type="entry name" value="TRANSCRIPTION FACTOR S-II ZINC FINGER DOMAIN-CONTAINING PROTEIN"/>
    <property type="match status" value="1"/>
</dbReference>
<keyword evidence="5" id="KW-0805">Transcription regulation</keyword>
<dbReference type="OMA" id="SGTMQCV"/>
<name>E0W4D0_PEDHC</name>
<feature type="compositionally biased region" description="Basic and acidic residues" evidence="9">
    <location>
        <begin position="503"/>
        <end position="513"/>
    </location>
</feature>
<dbReference type="InParanoid" id="E0W4D0"/>
<accession>E0W4D0</accession>
<dbReference type="PROSITE" id="PS01359">
    <property type="entry name" value="ZF_PHD_1"/>
    <property type="match status" value="1"/>
</dbReference>
<protein>
    <recommendedName>
        <fullName evidence="15">Death-inducer obliterator 1</fullName>
    </recommendedName>
</protein>
<dbReference type="PROSITE" id="PS50016">
    <property type="entry name" value="ZF_PHD_2"/>
    <property type="match status" value="1"/>
</dbReference>
<feature type="compositionally biased region" description="Low complexity" evidence="9">
    <location>
        <begin position="1703"/>
        <end position="1713"/>
    </location>
</feature>
<evidence type="ECO:0000256" key="2">
    <source>
        <dbReference type="ARBA" id="ARBA00022723"/>
    </source>
</evidence>
<evidence type="ECO:0000313" key="12">
    <source>
        <dbReference type="EMBL" id="EEB20486.1"/>
    </source>
</evidence>
<dbReference type="VEuPathDB" id="VectorBase:PHUM617330"/>
<evidence type="ECO:0000256" key="7">
    <source>
        <dbReference type="ARBA" id="ARBA00023242"/>
    </source>
</evidence>
<dbReference type="KEGG" id="phu:Phum_PHUM617330"/>
<dbReference type="PANTHER" id="PTHR11477:SF51">
    <property type="entry name" value="PROTEIN PARTNER OF SNF, ISOFORM B"/>
    <property type="match status" value="1"/>
</dbReference>
<dbReference type="Proteomes" id="UP000009046">
    <property type="component" value="Unassembled WGS sequence"/>
</dbReference>
<dbReference type="CTD" id="8239885"/>
<sequence>MSSTFIEHSPEAEGDKSLILIMDGDGNVTADPAHFEKLITNQKLPDMGIKIVRFDSSQTEIGNEEDNESKQELKLTVEEIYPENLTLASDDGSGNVINSPLEILPGPSNENISHDIVDPFSQMDPEQLQRLEHALASEQAKQILGENVAAMLDMLSVDDSPAAFLQNSIRNDHCYTNLSPSSDPNGPNFFTNDSRNTNIGETSKGKGKGKKIMSSGPVGSGSILKNTITKEESMIAKQIPNKAVITDYTPVGISENEDPSYEEDIDVEDSEGSVGVEEDNLSDEDYGSRSRAKRKSRRSRKKIVLRKTGKSMNRQMVKPSSRFGKRSFITPEVKARNEKLNDAMSKVVKSMEYDTKEEDKVIKPPEQVHFETEKSTKEVQKHTEETLVPEKSHTAKYPKRENRKPPAHLAEAFGPALFSAPDIIRRISTTEEVPQTPPEKKNFTVGAHSNAKSAEKMPGQKLPGKTESLPKEPTVQLKPKTTKEPSKSIKTNQNENEAVPTKNENESRDDKNKKLTSSENIGLDLGIVNKKANLEIQKLIEKHQSKPLYEDDQDYSDENVDENYYLDPTQMDQSLLEGFAQTASKSEDQLLQEAILLQEQFIDSSKGIILPEADGTGLDESSVGLPFETETIEDIQNEITSAILVSRQNNRTDSKEAFQFDSESLKNVLTPNAEESNSAGSIKVEKNSSQRRSDEVSDLDSDLDDALSEASWNSEDDPDRLWCICRKPHNNRFMICCDVCEEWFHGKCVGITKTIGKQMEQDGLEWSCPNCTKKKKVEEHDREAEKIKVLKEKMAQGIKEQQEKIKDSQKKNKNLITSSSIKSHKLTGTNLKQTKISDFSHTIGQESEEETFGRKCIMCKGPVRENSIYCSDDCIRKHSQHAISQLMSDGNKKSGSESSCVSSNDNLKIAQSVQKEESRIVVMDSNSKKFLVGQNAPTAANLTTWLKENPSYHVVYKKTDKPGKILLTSRKVVKIHSKPGETQKVFVQAQKVPEGMKSTQLKLAVSPNSKQINILQPNSAGPGTATEIIEALPLPIKTLVSKNVPVKLKETTTSPKIQSGNKEQQQQQQHFVQKQDKIQKKKKGSFQKSVGNVPGGKDIKMGQKQEEVKDKEKDKKDADQQIRESVKKTLAETLKVRVQECKDMEYNEEHIDNLSIKIEEKLFKHFENKVDTKYKSKYRSLIFNIKDPKNETLYKKIVDNLISPKDLVKLSPEELASQELARWREKENQHQLEMIKKTELELMTKGNTYIMKSHKGEQVIESDQSEKVAAVAAEIDPNTPAQELVSALNSVTSTTQDLNEEEKAKLKETEINVEKMKKKEKERRRSRDRKRDRRDRDRRRSSSRSNHSSRSHRSKDKKRSRSRDRDKDKFKHRHKDKKLDSKKEMNVKEGQELSSEKSEEKLDKNEVTVTNDGGDDSVKKTVEDDDAADREPSSTVIIKTPETNFEEPESEPQPEPTHLWKGSIVMADVARFSGVATEISGDCSGLSYDIGEKVDVVGRIPFATVWDYIARMKKMGTKDILVIKIIPMTDEEKGSYVTLYSYLSKRSRIGVIGKTSEAVKDFYLYPLASHSPLPPVLLPLDGPAFEAERENIILGIIVRNKHRSRHAATTSSDHHLSKSSKKQSANVEDEDASLSETVPDRSYTPPLPDKDQEQSNKKERQKRKIRVQMAYNKSDHANEMDSLDEVEDDDSPYSPGDSDEDLPPLSKVSKPSVSDISTSISKLLSPGVVATSDSNLQDPSEIQKKIEEMNRAIEEQTQQIQSLTSTVPKLAAGVVLPNLPLLANVTSAILAPSLSPTTTKSVISSSSDAREQSPPAAVEKVQLPLISSDNDESNGPSRSFTPPLKVEENIPFLPEVTSKISLPSNLQEILNSIQKKTEEPESVTKDIINPVEDLVKANNPNIDMALNVLNQTKNLLSGLSATSESFSESARKEDKSSDSKPILSRLTDQELLRKVKEMEMDAEMDNLMQVSSQPMPPGIQDIPLLPSNGPYANPPPTSQFFANNSLLSTGPPVLGESSYVKTMMGETEDKKPEKRMKLDPKSVFESEGVPDFLNVPCSSWDVKKGQKGKNYKIDIKLGMNSLERKKIDMDHFDIESISKVSNLSNSAARDDRHMPSSSSCGSKTVEDAKFDLDERVLIKNDEKYNRGSYERDRRRSDDREVKRDWKYDRRGHWDDGRRYKDDYRRHGRRDRPKFRKDRFDDKRNRHLQKEWDGSIKNFEERQRWRNQEMRRDEMRRLRKRADSSTN</sequence>
<dbReference type="RefSeq" id="XP_002433224.1">
    <property type="nucleotide sequence ID" value="XM_002433179.1"/>
</dbReference>
<dbReference type="GeneID" id="8239885"/>
<dbReference type="CDD" id="cd22581">
    <property type="entry name" value="SPOC_PPS-like"/>
    <property type="match status" value="1"/>
</dbReference>
<feature type="compositionally biased region" description="Polar residues" evidence="9">
    <location>
        <begin position="1433"/>
        <end position="1443"/>
    </location>
</feature>
<dbReference type="InterPro" id="IPR019786">
    <property type="entry name" value="Zinc_finger_PHD-type_CS"/>
</dbReference>
<dbReference type="SUPFAM" id="SSF57903">
    <property type="entry name" value="FYVE/PHD zinc finger"/>
    <property type="match status" value="1"/>
</dbReference>
<reference evidence="12" key="1">
    <citation type="submission" date="2007-04" db="EMBL/GenBank/DDBJ databases">
        <title>Annotation of Pediculus humanus corporis strain USDA.</title>
        <authorList>
            <person name="Kirkness E."/>
            <person name="Hannick L."/>
            <person name="Hass B."/>
            <person name="Bruggner R."/>
            <person name="Lawson D."/>
            <person name="Bidwell S."/>
            <person name="Joardar V."/>
            <person name="Caler E."/>
            <person name="Walenz B."/>
            <person name="Inman J."/>
            <person name="Schobel S."/>
            <person name="Galinsky K."/>
            <person name="Amedeo P."/>
            <person name="Strausberg R."/>
        </authorList>
    </citation>
    <scope>NUCLEOTIDE SEQUENCE</scope>
    <source>
        <strain evidence="12">USDA</strain>
    </source>
</reference>
<evidence type="ECO:0000256" key="4">
    <source>
        <dbReference type="ARBA" id="ARBA00022833"/>
    </source>
</evidence>
<feature type="region of interest" description="Disordered" evidence="9">
    <location>
        <begin position="176"/>
        <end position="224"/>
    </location>
</feature>
<feature type="compositionally biased region" description="Basic and acidic residues" evidence="9">
    <location>
        <begin position="1648"/>
        <end position="1658"/>
    </location>
</feature>
<keyword evidence="7" id="KW-0539">Nucleus</keyword>
<evidence type="ECO:0000256" key="8">
    <source>
        <dbReference type="PROSITE-ProRule" id="PRU00146"/>
    </source>
</evidence>
<dbReference type="InterPro" id="IPR013083">
    <property type="entry name" value="Znf_RING/FYVE/PHD"/>
</dbReference>
<dbReference type="Pfam" id="PF07500">
    <property type="entry name" value="TFIIS_M"/>
    <property type="match status" value="1"/>
</dbReference>
<dbReference type="OrthoDB" id="1884872at2759"/>
<keyword evidence="3 8" id="KW-0863">Zinc-finger</keyword>
<dbReference type="InterPro" id="IPR001965">
    <property type="entry name" value="Znf_PHD"/>
</dbReference>
<feature type="region of interest" description="Disordered" evidence="9">
    <location>
        <begin position="250"/>
        <end position="330"/>
    </location>
</feature>
<evidence type="ECO:0000256" key="6">
    <source>
        <dbReference type="ARBA" id="ARBA00023163"/>
    </source>
</evidence>
<dbReference type="PROSITE" id="PS51321">
    <property type="entry name" value="TFIIS_CENTRAL"/>
    <property type="match status" value="1"/>
</dbReference>
<feature type="region of interest" description="Disordered" evidence="9">
    <location>
        <begin position="1824"/>
        <end position="1843"/>
    </location>
</feature>
<feature type="region of interest" description="Disordered" evidence="9">
    <location>
        <begin position="1051"/>
        <end position="1123"/>
    </location>
</feature>
<evidence type="ECO:0000256" key="1">
    <source>
        <dbReference type="ARBA" id="ARBA00004123"/>
    </source>
</evidence>
<feature type="region of interest" description="Disordered" evidence="9">
    <location>
        <begin position="669"/>
        <end position="702"/>
    </location>
</feature>
<dbReference type="STRING" id="121224.E0W4D0"/>
<dbReference type="GO" id="GO:0006351">
    <property type="term" value="P:DNA-templated transcription"/>
    <property type="evidence" value="ECO:0007669"/>
    <property type="project" value="InterPro"/>
</dbReference>
<gene>
    <name evidence="13" type="primary">8239885</name>
    <name evidence="12" type="ORF">Phum_PHUM617330</name>
</gene>
<feature type="region of interest" description="Disordered" evidence="9">
    <location>
        <begin position="798"/>
        <end position="819"/>
    </location>
</feature>
<feature type="compositionally biased region" description="Basic residues" evidence="9">
    <location>
        <begin position="1341"/>
        <end position="1362"/>
    </location>
</feature>
<dbReference type="InterPro" id="IPR006576">
    <property type="entry name" value="BRK_domain"/>
</dbReference>
<evidence type="ECO:0008006" key="15">
    <source>
        <dbReference type="Google" id="ProtNLM"/>
    </source>
</evidence>
<dbReference type="SUPFAM" id="SSF46942">
    <property type="entry name" value="Elongation factor TFIIS domain 2"/>
    <property type="match status" value="1"/>
</dbReference>
<feature type="compositionally biased region" description="Basic residues" evidence="9">
    <location>
        <begin position="2185"/>
        <end position="2196"/>
    </location>
</feature>
<feature type="compositionally biased region" description="Basic residues" evidence="9">
    <location>
        <begin position="290"/>
        <end position="309"/>
    </location>
</feature>
<feature type="compositionally biased region" description="Polar residues" evidence="9">
    <location>
        <begin position="1796"/>
        <end position="1807"/>
    </location>
</feature>
<feature type="region of interest" description="Disordered" evidence="9">
    <location>
        <begin position="1604"/>
        <end position="1713"/>
    </location>
</feature>
<dbReference type="FunCoup" id="E0W4D0">
    <property type="interactions" value="480"/>
</dbReference>
<dbReference type="Pfam" id="PF07744">
    <property type="entry name" value="SPOC"/>
    <property type="match status" value="1"/>
</dbReference>
<evidence type="ECO:0000313" key="13">
    <source>
        <dbReference type="EnsemblMetazoa" id="PHUM617330-PA"/>
    </source>
</evidence>
<dbReference type="SMART" id="SM00592">
    <property type="entry name" value="BRK"/>
    <property type="match status" value="1"/>
</dbReference>
<dbReference type="SMART" id="SM00510">
    <property type="entry name" value="TFS2M"/>
    <property type="match status" value="1"/>
</dbReference>
<feature type="compositionally biased region" description="Basic and acidic residues" evidence="9">
    <location>
        <begin position="683"/>
        <end position="695"/>
    </location>
</feature>
<feature type="region of interest" description="Disordered" evidence="9">
    <location>
        <begin position="2180"/>
        <end position="2201"/>
    </location>
</feature>
<evidence type="ECO:0000259" key="10">
    <source>
        <dbReference type="PROSITE" id="PS50016"/>
    </source>
</evidence>
<evidence type="ECO:0000256" key="9">
    <source>
        <dbReference type="SAM" id="MobiDB-lite"/>
    </source>
</evidence>
<dbReference type="SUPFAM" id="SSF160481">
    <property type="entry name" value="BRK domain-like"/>
    <property type="match status" value="1"/>
</dbReference>
<dbReference type="Pfam" id="PF00628">
    <property type="entry name" value="PHD"/>
    <property type="match status" value="1"/>
</dbReference>
<feature type="compositionally biased region" description="Polar residues" evidence="9">
    <location>
        <begin position="176"/>
        <end position="201"/>
    </location>
</feature>
<dbReference type="EMBL" id="DS235886">
    <property type="protein sequence ID" value="EEB20486.1"/>
    <property type="molecule type" value="Genomic_DNA"/>
</dbReference>
<feature type="compositionally biased region" description="Basic and acidic residues" evidence="9">
    <location>
        <begin position="798"/>
        <end position="810"/>
    </location>
</feature>
<feature type="domain" description="PHD-type" evidence="10">
    <location>
        <begin position="720"/>
        <end position="774"/>
    </location>
</feature>
<proteinExistence type="predicted"/>
<feature type="compositionally biased region" description="Basic and acidic residues" evidence="9">
    <location>
        <begin position="1301"/>
        <end position="1325"/>
    </location>
</feature>
<reference evidence="13" key="3">
    <citation type="submission" date="2021-02" db="UniProtKB">
        <authorList>
            <consortium name="EnsemblMetazoa"/>
        </authorList>
    </citation>
    <scope>IDENTIFICATION</scope>
    <source>
        <strain evidence="13">USDA</strain>
    </source>
</reference>
<keyword evidence="14" id="KW-1185">Reference proteome</keyword>
<feature type="compositionally biased region" description="Polar residues" evidence="9">
    <location>
        <begin position="669"/>
        <end position="680"/>
    </location>
</feature>
<dbReference type="EnsemblMetazoa" id="PHUM617330-RA">
    <property type="protein sequence ID" value="PHUM617330-PA"/>
    <property type="gene ID" value="PHUM617330"/>
</dbReference>
<evidence type="ECO:0000256" key="5">
    <source>
        <dbReference type="ARBA" id="ARBA00023015"/>
    </source>
</evidence>
<feature type="compositionally biased region" description="Basic and acidic residues" evidence="9">
    <location>
        <begin position="354"/>
        <end position="404"/>
    </location>
</feature>
<reference evidence="12" key="2">
    <citation type="submission" date="2007-04" db="EMBL/GenBank/DDBJ databases">
        <title>The genome of the human body louse.</title>
        <authorList>
            <consortium name="The Human Body Louse Genome Consortium"/>
            <person name="Kirkness E."/>
            <person name="Walenz B."/>
            <person name="Hass B."/>
            <person name="Bruggner R."/>
            <person name="Strausberg R."/>
        </authorList>
    </citation>
    <scope>NUCLEOTIDE SEQUENCE</scope>
    <source>
        <strain evidence="12">USDA</strain>
    </source>
</reference>
<feature type="compositionally biased region" description="Polar residues" evidence="9">
    <location>
        <begin position="1825"/>
        <end position="1840"/>
    </location>
</feature>
<comment type="subcellular location">
    <subcellularLocation>
        <location evidence="1">Nucleus</location>
    </subcellularLocation>
</comment>
<feature type="region of interest" description="Disordered" evidence="9">
    <location>
        <begin position="2103"/>
        <end position="2125"/>
    </location>
</feature>
<feature type="domain" description="TFIIS central" evidence="11">
    <location>
        <begin position="1122"/>
        <end position="1243"/>
    </location>
</feature>
<dbReference type="InterPro" id="IPR037259">
    <property type="entry name" value="BRK_sf"/>
</dbReference>